<keyword evidence="1" id="KW-0812">Transmembrane</keyword>
<dbReference type="EMBL" id="FUEG01000063">
    <property type="protein sequence ID" value="SJL18567.1"/>
    <property type="molecule type" value="Genomic_DNA"/>
</dbReference>
<keyword evidence="3" id="KW-1185">Reference proteome</keyword>
<keyword evidence="1" id="KW-0472">Membrane</keyword>
<reference evidence="3" key="1">
    <citation type="journal article" date="2017" name="Nat. Ecol. Evol.">
        <title>Genome expansion and lineage-specific genetic innovations in the forest pathogenic fungi Armillaria.</title>
        <authorList>
            <person name="Sipos G."/>
            <person name="Prasanna A.N."/>
            <person name="Walter M.C."/>
            <person name="O'Connor E."/>
            <person name="Balint B."/>
            <person name="Krizsan K."/>
            <person name="Kiss B."/>
            <person name="Hess J."/>
            <person name="Varga T."/>
            <person name="Slot J."/>
            <person name="Riley R."/>
            <person name="Boka B."/>
            <person name="Rigling D."/>
            <person name="Barry K."/>
            <person name="Lee J."/>
            <person name="Mihaltcheva S."/>
            <person name="LaButti K."/>
            <person name="Lipzen A."/>
            <person name="Waldron R."/>
            <person name="Moloney N.M."/>
            <person name="Sperisen C."/>
            <person name="Kredics L."/>
            <person name="Vagvoelgyi C."/>
            <person name="Patrignani A."/>
            <person name="Fitzpatrick D."/>
            <person name="Nagy I."/>
            <person name="Doyle S."/>
            <person name="Anderson J.B."/>
            <person name="Grigoriev I.V."/>
            <person name="Gueldener U."/>
            <person name="Muensterkoetter M."/>
            <person name="Nagy L.G."/>
        </authorList>
    </citation>
    <scope>NUCLEOTIDE SEQUENCE [LARGE SCALE GENOMIC DNA]</scope>
    <source>
        <strain evidence="3">C18/9</strain>
    </source>
</reference>
<protein>
    <submittedName>
        <fullName evidence="2">Uncharacterized protein</fullName>
    </submittedName>
</protein>
<evidence type="ECO:0000313" key="2">
    <source>
        <dbReference type="EMBL" id="SJL18567.1"/>
    </source>
</evidence>
<proteinExistence type="predicted"/>
<sequence>MKCSDYANTHSTRRQERHRLIAVDHMAFLLLRYSLSVALNTYSYTAVFPTVDSDGSFVSRTGVRTGSMGLSFEKFLVISGYWAVRCPKDYTTMAAVFQIRHNCDLEAFIKNPSLSWIFYDRPQDRLWGVFLSDSLFTQLIMPFVIRLN</sequence>
<name>A0A284SC35_ARMOS</name>
<organism evidence="2 3">
    <name type="scientific">Armillaria ostoyae</name>
    <name type="common">Armillaria root rot fungus</name>
    <dbReference type="NCBI Taxonomy" id="47428"/>
    <lineage>
        <taxon>Eukaryota</taxon>
        <taxon>Fungi</taxon>
        <taxon>Dikarya</taxon>
        <taxon>Basidiomycota</taxon>
        <taxon>Agaricomycotina</taxon>
        <taxon>Agaricomycetes</taxon>
        <taxon>Agaricomycetidae</taxon>
        <taxon>Agaricales</taxon>
        <taxon>Marasmiineae</taxon>
        <taxon>Physalacriaceae</taxon>
        <taxon>Armillaria</taxon>
    </lineage>
</organism>
<evidence type="ECO:0000256" key="1">
    <source>
        <dbReference type="SAM" id="Phobius"/>
    </source>
</evidence>
<evidence type="ECO:0000313" key="3">
    <source>
        <dbReference type="Proteomes" id="UP000219338"/>
    </source>
</evidence>
<feature type="transmembrane region" description="Helical" evidence="1">
    <location>
        <begin position="20"/>
        <end position="39"/>
    </location>
</feature>
<dbReference type="Proteomes" id="UP000219338">
    <property type="component" value="Unassembled WGS sequence"/>
</dbReference>
<dbReference type="AlphaFoldDB" id="A0A284SC35"/>
<gene>
    <name evidence="2" type="ORF">ARMOST_22161</name>
</gene>
<accession>A0A284SC35</accession>
<keyword evidence="1" id="KW-1133">Transmembrane helix</keyword>